<feature type="region of interest" description="Disordered" evidence="1">
    <location>
        <begin position="415"/>
        <end position="454"/>
    </location>
</feature>
<evidence type="ECO:0000313" key="2">
    <source>
        <dbReference type="EMBL" id="CAD7249804.1"/>
    </source>
</evidence>
<name>A0A7R9FNU2_9CRUS</name>
<feature type="region of interest" description="Disordered" evidence="1">
    <location>
        <begin position="687"/>
        <end position="712"/>
    </location>
</feature>
<dbReference type="EMBL" id="LR902014">
    <property type="protein sequence ID" value="CAD7249804.1"/>
    <property type="molecule type" value="Genomic_DNA"/>
</dbReference>
<gene>
    <name evidence="2" type="ORF">DSTB1V02_LOCUS9591</name>
</gene>
<accession>A0A7R9FNU2</accession>
<sequence>MFRAEFAMRRKQSVPGSEGSSLSDQLSLARQARVEDTSSESEETCRVNFSLTLSPRRKDIAEPQLLLEDGSDSSSDSEQKQEVDRCFVSSVPARRRSSDIVSTSTSDRTRSPSLQSSDEEGLGRESTSHSDVADRVDLEDVDVNPEARNILVWPVSNPRKLSRQDSFDAGLLPKGELDKQVSGASEETFKASSGDSPEESLQTSKDSDMDKDFQHMEGSRRQRKTGLDLFAQAQRSENFTDYLGASSGAPKYVETRTAKLRLTPPLKETRNRAMKTNAIASVLVPTTRRLFSPSRYGVVSRVVNDTRENAPDENRLGPAVPVSKSRSASEVLSPVTPRTGVTGTRNRFSVVEIPLTTSPSFSSSSKRVALVEAARESAPNVRLMVAKYDRIASDGDRSRPFLGNERGYTQQKIGPSVMGARPKERETLRAEEETRSLSPQRWTPNGPPLPIVRRSPSNRLRAWKIRRAREEFFARGPTGPRSHYSRMLLPPLGPDGDAPGSFRCRHRDELKGDEDLLKRYSTESATSDQSVESGERSVSMKSASAGNVNPSRRVDDREMMGSGERRRDQERRSRSPRTLIPRPFISIAKRFFRKGNEEEKNMETVKMLCRQSLHVDVGEAGECEGERSPDPGEQRRFHSDVPLACMPRIKSSVEGHRDVDAIVEIFSRNPHPLESMVELEHEKDACGRQTMDDPHSDNEQSDDERNDRKLRTDCRNSFIYSTGPLFGEDFSTLGPTTACEI</sequence>
<evidence type="ECO:0000256" key="1">
    <source>
        <dbReference type="SAM" id="MobiDB-lite"/>
    </source>
</evidence>
<feature type="compositionally biased region" description="Polar residues" evidence="1">
    <location>
        <begin position="522"/>
        <end position="532"/>
    </location>
</feature>
<dbReference type="Proteomes" id="UP000677054">
    <property type="component" value="Unassembled WGS sequence"/>
</dbReference>
<feature type="compositionally biased region" description="Polar residues" evidence="1">
    <location>
        <begin position="539"/>
        <end position="550"/>
    </location>
</feature>
<dbReference type="EMBL" id="CAJPEV010002497">
    <property type="protein sequence ID" value="CAG0897107.1"/>
    <property type="molecule type" value="Genomic_DNA"/>
</dbReference>
<feature type="compositionally biased region" description="Low complexity" evidence="1">
    <location>
        <begin position="488"/>
        <end position="500"/>
    </location>
</feature>
<feature type="region of interest" description="Disordered" evidence="1">
    <location>
        <begin position="474"/>
        <end position="579"/>
    </location>
</feature>
<dbReference type="AlphaFoldDB" id="A0A7R9FNU2"/>
<feature type="region of interest" description="Disordered" evidence="1">
    <location>
        <begin position="162"/>
        <end position="223"/>
    </location>
</feature>
<reference evidence="2" key="1">
    <citation type="submission" date="2020-11" db="EMBL/GenBank/DDBJ databases">
        <authorList>
            <person name="Tran Van P."/>
        </authorList>
    </citation>
    <scope>NUCLEOTIDE SEQUENCE</scope>
</reference>
<feature type="region of interest" description="Disordered" evidence="1">
    <location>
        <begin position="1"/>
        <end position="140"/>
    </location>
</feature>
<feature type="compositionally biased region" description="Polar residues" evidence="1">
    <location>
        <begin position="182"/>
        <end position="204"/>
    </location>
</feature>
<evidence type="ECO:0000313" key="3">
    <source>
        <dbReference type="Proteomes" id="UP000677054"/>
    </source>
</evidence>
<feature type="compositionally biased region" description="Basic and acidic residues" evidence="1">
    <location>
        <begin position="506"/>
        <end position="521"/>
    </location>
</feature>
<proteinExistence type="predicted"/>
<feature type="compositionally biased region" description="Basic and acidic residues" evidence="1">
    <location>
        <begin position="552"/>
        <end position="573"/>
    </location>
</feature>
<feature type="compositionally biased region" description="Polar residues" evidence="1">
    <location>
        <begin position="14"/>
        <end position="28"/>
    </location>
</feature>
<feature type="compositionally biased region" description="Basic and acidic residues" evidence="1">
    <location>
        <begin position="205"/>
        <end position="220"/>
    </location>
</feature>
<feature type="region of interest" description="Disordered" evidence="1">
    <location>
        <begin position="307"/>
        <end position="341"/>
    </location>
</feature>
<keyword evidence="3" id="KW-1185">Reference proteome</keyword>
<feature type="compositionally biased region" description="Low complexity" evidence="1">
    <location>
        <begin position="64"/>
        <end position="76"/>
    </location>
</feature>
<protein>
    <submittedName>
        <fullName evidence="2">Uncharacterized protein</fullName>
    </submittedName>
</protein>
<organism evidence="2">
    <name type="scientific">Darwinula stevensoni</name>
    <dbReference type="NCBI Taxonomy" id="69355"/>
    <lineage>
        <taxon>Eukaryota</taxon>
        <taxon>Metazoa</taxon>
        <taxon>Ecdysozoa</taxon>
        <taxon>Arthropoda</taxon>
        <taxon>Crustacea</taxon>
        <taxon>Oligostraca</taxon>
        <taxon>Ostracoda</taxon>
        <taxon>Podocopa</taxon>
        <taxon>Podocopida</taxon>
        <taxon>Darwinulocopina</taxon>
        <taxon>Darwinuloidea</taxon>
        <taxon>Darwinulidae</taxon>
        <taxon>Darwinula</taxon>
    </lineage>
</organism>
<feature type="compositionally biased region" description="Basic and acidic residues" evidence="1">
    <location>
        <begin position="421"/>
        <end position="435"/>
    </location>
</feature>
<feature type="compositionally biased region" description="Basic and acidic residues" evidence="1">
    <location>
        <begin position="121"/>
        <end position="138"/>
    </location>
</feature>